<dbReference type="EMBL" id="AP014569">
    <property type="protein sequence ID" value="BAO82563.1"/>
    <property type="molecule type" value="Genomic_DNA"/>
</dbReference>
<accession>A0A060NSN9</accession>
<keyword evidence="3" id="KW-1185">Reference proteome</keyword>
<name>A0A060NSN9_9BURK</name>
<dbReference type="OrthoDB" id="8906738at2"/>
<sequence length="89" mass="9444">MTNPSTKSAAPPGPVYDEALIKRKLGAAIGLLAIFCVTYFTAAVIATRDFRAIGQIDILGMPLALYAATLVFIVGLVVTRMCLNQDKGD</sequence>
<keyword evidence="1" id="KW-0472">Membrane</keyword>
<dbReference type="STRING" id="1458426.SMCB_0335"/>
<protein>
    <submittedName>
        <fullName evidence="2">Ribose/xylose/arabinose/galactoside ABC-type transport systems, permease component</fullName>
    </submittedName>
</protein>
<proteinExistence type="predicted"/>
<organism evidence="2 3">
    <name type="scientific">Serpentinimonas maccroryi</name>
    <dbReference type="NCBI Taxonomy" id="1458426"/>
    <lineage>
        <taxon>Bacteria</taxon>
        <taxon>Pseudomonadati</taxon>
        <taxon>Pseudomonadota</taxon>
        <taxon>Betaproteobacteria</taxon>
        <taxon>Burkholderiales</taxon>
        <taxon>Comamonadaceae</taxon>
        <taxon>Serpentinimonas</taxon>
    </lineage>
</organism>
<reference evidence="2 3" key="1">
    <citation type="journal article" date="2014" name="Nat. Commun.">
        <title>Physiological and genomic features of highly alkaliphilic hydrogen-utilizing Betaproteobacteria from a continental serpentinizing site.</title>
        <authorList>
            <person name="Suzuki S."/>
            <person name="Kuenen J.G."/>
            <person name="Schipper K."/>
            <person name="van der Velde S."/>
            <person name="Ishii S."/>
            <person name="Wu A."/>
            <person name="Sorokin D.Y."/>
            <person name="Tenney A."/>
            <person name="Meng X.Y."/>
            <person name="Morrill P.L."/>
            <person name="Kamagata Y."/>
            <person name="Muyzer G."/>
            <person name="Nealson K.H."/>
        </authorList>
    </citation>
    <scope>NUCLEOTIDE SEQUENCE [LARGE SCALE GENOMIC DNA]</scope>
    <source>
        <strain evidence="2 3">B1</strain>
    </source>
</reference>
<feature type="transmembrane region" description="Helical" evidence="1">
    <location>
        <begin position="25"/>
        <end position="46"/>
    </location>
</feature>
<dbReference type="KEGG" id="cbab:SMCB_0335"/>
<evidence type="ECO:0000313" key="2">
    <source>
        <dbReference type="EMBL" id="BAO82563.1"/>
    </source>
</evidence>
<dbReference type="HOGENOM" id="CLU_2449520_0_0_4"/>
<dbReference type="RefSeq" id="WP_045534579.1">
    <property type="nucleotide sequence ID" value="NZ_AP014569.1"/>
</dbReference>
<evidence type="ECO:0000313" key="3">
    <source>
        <dbReference type="Proteomes" id="UP000066014"/>
    </source>
</evidence>
<keyword evidence="1" id="KW-0812">Transmembrane</keyword>
<keyword evidence="1" id="KW-1133">Transmembrane helix</keyword>
<gene>
    <name evidence="2" type="ORF">SMCB_0335</name>
</gene>
<dbReference type="AlphaFoldDB" id="A0A060NSN9"/>
<evidence type="ECO:0000256" key="1">
    <source>
        <dbReference type="SAM" id="Phobius"/>
    </source>
</evidence>
<dbReference type="Proteomes" id="UP000066014">
    <property type="component" value="Chromosome"/>
</dbReference>
<feature type="transmembrane region" description="Helical" evidence="1">
    <location>
        <begin position="58"/>
        <end position="78"/>
    </location>
</feature>